<dbReference type="Pfam" id="PF07690">
    <property type="entry name" value="MFS_1"/>
    <property type="match status" value="1"/>
</dbReference>
<feature type="transmembrane region" description="Helical" evidence="5">
    <location>
        <begin position="416"/>
        <end position="434"/>
    </location>
</feature>
<reference evidence="8" key="1">
    <citation type="journal article" date="2019" name="Int. J. Syst. Evol. Microbiol.">
        <title>The Global Catalogue of Microorganisms (GCM) 10K type strain sequencing project: providing services to taxonomists for standard genome sequencing and annotation.</title>
        <authorList>
            <consortium name="The Broad Institute Genomics Platform"/>
            <consortium name="The Broad Institute Genome Sequencing Center for Infectious Disease"/>
            <person name="Wu L."/>
            <person name="Ma J."/>
        </authorList>
    </citation>
    <scope>NUCLEOTIDE SEQUENCE [LARGE SCALE GENOMIC DNA]</scope>
    <source>
        <strain evidence="8">JCM 16953</strain>
    </source>
</reference>
<accession>A0ABP7IFJ9</accession>
<keyword evidence="4 5" id="KW-0472">Membrane</keyword>
<feature type="transmembrane region" description="Helical" evidence="5">
    <location>
        <begin position="446"/>
        <end position="469"/>
    </location>
</feature>
<comment type="caution">
    <text evidence="7">The sequence shown here is derived from an EMBL/GenBank/DDBJ whole genome shotgun (WGS) entry which is preliminary data.</text>
</comment>
<feature type="transmembrane region" description="Helical" evidence="5">
    <location>
        <begin position="171"/>
        <end position="194"/>
    </location>
</feature>
<dbReference type="PRINTS" id="PR01036">
    <property type="entry name" value="TCRTETB"/>
</dbReference>
<feature type="transmembrane region" description="Helical" evidence="5">
    <location>
        <begin position="368"/>
        <end position="387"/>
    </location>
</feature>
<feature type="domain" description="Major facilitator superfamily (MFS) profile" evidence="6">
    <location>
        <begin position="17"/>
        <end position="470"/>
    </location>
</feature>
<dbReference type="Gene3D" id="1.20.1720.10">
    <property type="entry name" value="Multidrug resistance protein D"/>
    <property type="match status" value="1"/>
</dbReference>
<evidence type="ECO:0000259" key="6">
    <source>
        <dbReference type="PROSITE" id="PS50850"/>
    </source>
</evidence>
<feature type="transmembrane region" description="Helical" evidence="5">
    <location>
        <begin position="279"/>
        <end position="301"/>
    </location>
</feature>
<organism evidence="7 8">
    <name type="scientific">Nocardioides panacisoli</name>
    <dbReference type="NCBI Taxonomy" id="627624"/>
    <lineage>
        <taxon>Bacteria</taxon>
        <taxon>Bacillati</taxon>
        <taxon>Actinomycetota</taxon>
        <taxon>Actinomycetes</taxon>
        <taxon>Propionibacteriales</taxon>
        <taxon>Nocardioidaceae</taxon>
        <taxon>Nocardioides</taxon>
    </lineage>
</organism>
<evidence type="ECO:0000313" key="7">
    <source>
        <dbReference type="EMBL" id="GAA3817058.1"/>
    </source>
</evidence>
<dbReference type="InterPro" id="IPR011701">
    <property type="entry name" value="MFS"/>
</dbReference>
<proteinExistence type="predicted"/>
<feature type="transmembrane region" description="Helical" evidence="5">
    <location>
        <begin position="141"/>
        <end position="165"/>
    </location>
</feature>
<dbReference type="PROSITE" id="PS00217">
    <property type="entry name" value="SUGAR_TRANSPORT_2"/>
    <property type="match status" value="1"/>
</dbReference>
<feature type="transmembrane region" description="Helical" evidence="5">
    <location>
        <begin position="15"/>
        <end position="33"/>
    </location>
</feature>
<dbReference type="SUPFAM" id="SSF103473">
    <property type="entry name" value="MFS general substrate transporter"/>
    <property type="match status" value="1"/>
</dbReference>
<dbReference type="PANTHER" id="PTHR42718">
    <property type="entry name" value="MAJOR FACILITATOR SUPERFAMILY MULTIDRUG TRANSPORTER MFSC"/>
    <property type="match status" value="1"/>
</dbReference>
<name>A0ABP7IFJ9_9ACTN</name>
<dbReference type="Proteomes" id="UP001501821">
    <property type="component" value="Unassembled WGS sequence"/>
</dbReference>
<dbReference type="PANTHER" id="PTHR42718:SF39">
    <property type="entry name" value="ACTINORHODIN TRANSPORTER-RELATED"/>
    <property type="match status" value="1"/>
</dbReference>
<evidence type="ECO:0000256" key="5">
    <source>
        <dbReference type="SAM" id="Phobius"/>
    </source>
</evidence>
<dbReference type="InterPro" id="IPR020846">
    <property type="entry name" value="MFS_dom"/>
</dbReference>
<comment type="subcellular location">
    <subcellularLocation>
        <location evidence="1">Cell membrane</location>
        <topology evidence="1">Multi-pass membrane protein</topology>
    </subcellularLocation>
</comment>
<dbReference type="RefSeq" id="WP_344774652.1">
    <property type="nucleotide sequence ID" value="NZ_BAABAH010000005.1"/>
</dbReference>
<feature type="transmembrane region" description="Helical" evidence="5">
    <location>
        <begin position="83"/>
        <end position="102"/>
    </location>
</feature>
<keyword evidence="3 5" id="KW-1133">Transmembrane helix</keyword>
<feature type="transmembrane region" description="Helical" evidence="5">
    <location>
        <begin position="206"/>
        <end position="228"/>
    </location>
</feature>
<evidence type="ECO:0000256" key="2">
    <source>
        <dbReference type="ARBA" id="ARBA00022692"/>
    </source>
</evidence>
<gene>
    <name evidence="7" type="ORF">GCM10022242_18790</name>
</gene>
<feature type="transmembrane region" description="Helical" evidence="5">
    <location>
        <begin position="53"/>
        <end position="71"/>
    </location>
</feature>
<protein>
    <submittedName>
        <fullName evidence="7">MFS transporter</fullName>
    </submittedName>
</protein>
<evidence type="ECO:0000256" key="3">
    <source>
        <dbReference type="ARBA" id="ARBA00022989"/>
    </source>
</evidence>
<dbReference type="EMBL" id="BAABAH010000005">
    <property type="protein sequence ID" value="GAA3817058.1"/>
    <property type="molecule type" value="Genomic_DNA"/>
</dbReference>
<evidence type="ECO:0000256" key="1">
    <source>
        <dbReference type="ARBA" id="ARBA00004651"/>
    </source>
</evidence>
<dbReference type="Gene3D" id="1.20.1250.20">
    <property type="entry name" value="MFS general substrate transporter like domains"/>
    <property type="match status" value="1"/>
</dbReference>
<feature type="transmembrane region" description="Helical" evidence="5">
    <location>
        <begin position="108"/>
        <end position="129"/>
    </location>
</feature>
<evidence type="ECO:0000313" key="8">
    <source>
        <dbReference type="Proteomes" id="UP001501821"/>
    </source>
</evidence>
<feature type="transmembrane region" description="Helical" evidence="5">
    <location>
        <begin position="341"/>
        <end position="362"/>
    </location>
</feature>
<dbReference type="InterPro" id="IPR005829">
    <property type="entry name" value="Sugar_transporter_CS"/>
</dbReference>
<feature type="transmembrane region" description="Helical" evidence="5">
    <location>
        <begin position="234"/>
        <end position="251"/>
    </location>
</feature>
<sequence>MAADVPELEPAPGRWVALVVCCSAMFMTLLDVSVTNVALPSIGRSTGADPSDLQWVISGYTLAFGMVPVLAGRLGDDHGRRRMFQVGVIGFAITSALSGVAPSVGLLIGARVLQGVFGGLINPQVSGLVQQLFRGSERGRAFGVLGTTVGVGIALGPVVGGTLIALGGPGLGWRLVFFINVPIAVVVIALARRLLPDDPAQGDHRLDVLGALTLGAATFCVLFAAVQYDAVHDPRLAWFAVPAVVLLLVFWRRERRLTERQADPLVDLRLFRQRSYTPGVLLAITFFPAQAGLPLVLAIYYQDGLGYSALQSALGVTAFAFGSAVAAPTAGRFVTRLGRPLVVGAATAFGVGALALAVVAWHGPTHHAALALALPLFVMGCGSGCLITPNQTLTLADVDPVVGSTAGGVLQTAQRIGLAIGQGVIGAVFFATVSGGQGATTYGHGVAAAVAAALCFVSLAIAIGISDLVRNGRRTPRAPTPTKVG</sequence>
<keyword evidence="8" id="KW-1185">Reference proteome</keyword>
<dbReference type="CDD" id="cd17321">
    <property type="entry name" value="MFS_MMR_MDR_like"/>
    <property type="match status" value="1"/>
</dbReference>
<evidence type="ECO:0000256" key="4">
    <source>
        <dbReference type="ARBA" id="ARBA00023136"/>
    </source>
</evidence>
<dbReference type="InterPro" id="IPR036259">
    <property type="entry name" value="MFS_trans_sf"/>
</dbReference>
<dbReference type="PROSITE" id="PS50850">
    <property type="entry name" value="MFS"/>
    <property type="match status" value="1"/>
</dbReference>
<feature type="transmembrane region" description="Helical" evidence="5">
    <location>
        <begin position="313"/>
        <end position="334"/>
    </location>
</feature>
<keyword evidence="2 5" id="KW-0812">Transmembrane</keyword>